<evidence type="ECO:0000313" key="7">
    <source>
        <dbReference type="Proteomes" id="UP001139353"/>
    </source>
</evidence>
<dbReference type="InterPro" id="IPR012093">
    <property type="entry name" value="Pirin"/>
</dbReference>
<feature type="binding site" evidence="2">
    <location>
        <position position="56"/>
    </location>
    <ligand>
        <name>Fe cation</name>
        <dbReference type="ChEBI" id="CHEBI:24875"/>
    </ligand>
</feature>
<reference evidence="6" key="1">
    <citation type="submission" date="2021-11" db="EMBL/GenBank/DDBJ databases">
        <title>BS-T2-15 a new species belonging to the Comamonadaceae family isolated from the soil of a French oak forest.</title>
        <authorList>
            <person name="Mieszkin S."/>
            <person name="Alain K."/>
        </authorList>
    </citation>
    <scope>NUCLEOTIDE SEQUENCE</scope>
    <source>
        <strain evidence="6">BS-T2-15</strain>
    </source>
</reference>
<dbReference type="InterPro" id="IPR014710">
    <property type="entry name" value="RmlC-like_jellyroll"/>
</dbReference>
<evidence type="ECO:0000256" key="1">
    <source>
        <dbReference type="ARBA" id="ARBA00008416"/>
    </source>
</evidence>
<dbReference type="InterPro" id="IPR003829">
    <property type="entry name" value="Pirin_N_dom"/>
</dbReference>
<dbReference type="SUPFAM" id="SSF51182">
    <property type="entry name" value="RmlC-like cupins"/>
    <property type="match status" value="1"/>
</dbReference>
<feature type="domain" description="Pirin N-terminal" evidence="4">
    <location>
        <begin position="17"/>
        <end position="120"/>
    </location>
</feature>
<comment type="cofactor">
    <cofactor evidence="2">
        <name>Fe cation</name>
        <dbReference type="ChEBI" id="CHEBI:24875"/>
    </cofactor>
    <text evidence="2">Binds 1 Fe cation per subunit.</text>
</comment>
<dbReference type="Gene3D" id="2.60.120.10">
    <property type="entry name" value="Jelly Rolls"/>
    <property type="match status" value="2"/>
</dbReference>
<feature type="binding site" evidence="2">
    <location>
        <position position="100"/>
    </location>
    <ligand>
        <name>Fe cation</name>
        <dbReference type="ChEBI" id="CHEBI:24875"/>
    </ligand>
</feature>
<name>A0A9X1YIR6_9BURK</name>
<dbReference type="Proteomes" id="UP001139353">
    <property type="component" value="Unassembled WGS sequence"/>
</dbReference>
<dbReference type="InterPro" id="IPR011051">
    <property type="entry name" value="RmlC_Cupin_sf"/>
</dbReference>
<sequence>MQVITPRPSDLGDGFLVHRALPSAQRRAVGPFVFLDQFGPVQLAPGTGMDVRPHPHIGLATVSYLFEGTILHRDSLGSVVPIRPGEVNWMTAGRGIVHSERSPDELRADGPRLWGLQFWVALPLELEQCPPAFAHHGADAIPRVTRPGARASVVLGEAFGAASPVALTSPMFLVDVHLDAGASIELEADYAERAAYVLEGEVRADGAEAATSREHLIVFDAGESARLTAGAEPAHVVFLGGPPLDAPRFIWWNFVSSDRDLILEAQAAWSEQRFPQVPGETEFIPLPSRPMPPGSAL</sequence>
<dbReference type="AlphaFoldDB" id="A0A9X1YIR6"/>
<keyword evidence="2" id="KW-0408">Iron</keyword>
<keyword evidence="2" id="KW-0479">Metal-binding</keyword>
<organism evidence="6 7">
    <name type="scientific">Scleromatobacter humisilvae</name>
    <dbReference type="NCBI Taxonomy" id="2897159"/>
    <lineage>
        <taxon>Bacteria</taxon>
        <taxon>Pseudomonadati</taxon>
        <taxon>Pseudomonadota</taxon>
        <taxon>Betaproteobacteria</taxon>
        <taxon>Burkholderiales</taxon>
        <taxon>Sphaerotilaceae</taxon>
        <taxon>Scleromatobacter</taxon>
    </lineage>
</organism>
<dbReference type="InterPro" id="IPR008778">
    <property type="entry name" value="Pirin_C_dom"/>
</dbReference>
<gene>
    <name evidence="6" type="ORF">LPC04_05415</name>
</gene>
<evidence type="ECO:0000313" key="6">
    <source>
        <dbReference type="EMBL" id="MCK9685147.1"/>
    </source>
</evidence>
<comment type="caution">
    <text evidence="6">The sequence shown here is derived from an EMBL/GenBank/DDBJ whole genome shotgun (WGS) entry which is preliminary data.</text>
</comment>
<evidence type="ECO:0000259" key="4">
    <source>
        <dbReference type="Pfam" id="PF02678"/>
    </source>
</evidence>
<dbReference type="PANTHER" id="PTHR13903:SF8">
    <property type="entry name" value="PIRIN"/>
    <property type="match status" value="1"/>
</dbReference>
<evidence type="ECO:0000259" key="5">
    <source>
        <dbReference type="Pfam" id="PF05726"/>
    </source>
</evidence>
<dbReference type="EMBL" id="JAJLJH010000001">
    <property type="protein sequence ID" value="MCK9685147.1"/>
    <property type="molecule type" value="Genomic_DNA"/>
</dbReference>
<feature type="binding site" evidence="2">
    <location>
        <position position="98"/>
    </location>
    <ligand>
        <name>Fe cation</name>
        <dbReference type="ChEBI" id="CHEBI:24875"/>
    </ligand>
</feature>
<dbReference type="PANTHER" id="PTHR13903">
    <property type="entry name" value="PIRIN-RELATED"/>
    <property type="match status" value="1"/>
</dbReference>
<comment type="similarity">
    <text evidence="1 3">Belongs to the pirin family.</text>
</comment>
<dbReference type="Pfam" id="PF02678">
    <property type="entry name" value="Pirin"/>
    <property type="match status" value="1"/>
</dbReference>
<dbReference type="RefSeq" id="WP_275681158.1">
    <property type="nucleotide sequence ID" value="NZ_JAJLJH010000001.1"/>
</dbReference>
<feature type="domain" description="Pirin C-terminal" evidence="5">
    <location>
        <begin position="174"/>
        <end position="274"/>
    </location>
</feature>
<dbReference type="PIRSF" id="PIRSF006232">
    <property type="entry name" value="Pirin"/>
    <property type="match status" value="1"/>
</dbReference>
<dbReference type="GO" id="GO:0046872">
    <property type="term" value="F:metal ion binding"/>
    <property type="evidence" value="ECO:0007669"/>
    <property type="project" value="UniProtKB-KW"/>
</dbReference>
<proteinExistence type="inferred from homology"/>
<protein>
    <submittedName>
        <fullName evidence="6">Pirin family protein</fullName>
    </submittedName>
</protein>
<accession>A0A9X1YIR6</accession>
<evidence type="ECO:0000256" key="3">
    <source>
        <dbReference type="RuleBase" id="RU003457"/>
    </source>
</evidence>
<evidence type="ECO:0000256" key="2">
    <source>
        <dbReference type="PIRSR" id="PIRSR006232-1"/>
    </source>
</evidence>
<keyword evidence="7" id="KW-1185">Reference proteome</keyword>
<dbReference type="CDD" id="cd02909">
    <property type="entry name" value="cupin_pirin_N"/>
    <property type="match status" value="1"/>
</dbReference>
<dbReference type="CDD" id="cd02247">
    <property type="entry name" value="cupin_pirin_C"/>
    <property type="match status" value="1"/>
</dbReference>
<dbReference type="Pfam" id="PF05726">
    <property type="entry name" value="Pirin_C"/>
    <property type="match status" value="1"/>
</dbReference>
<feature type="binding site" evidence="2">
    <location>
        <position position="54"/>
    </location>
    <ligand>
        <name>Fe cation</name>
        <dbReference type="ChEBI" id="CHEBI:24875"/>
    </ligand>
</feature>